<reference evidence="2 3" key="1">
    <citation type="submission" date="2011-11" db="EMBL/GenBank/DDBJ databases">
        <title>Whole genome shotgun sequence of Gordonia araii NBRC 100433.</title>
        <authorList>
            <person name="Yoshida Y."/>
            <person name="Hosoyama A."/>
            <person name="Tsuchikane K."/>
            <person name="Katsumata H."/>
            <person name="Yamazaki S."/>
            <person name="Fujita N."/>
        </authorList>
    </citation>
    <scope>NUCLEOTIDE SEQUENCE [LARGE SCALE GENOMIC DNA]</scope>
    <source>
        <strain evidence="2 3">NBRC 100433</strain>
    </source>
</reference>
<evidence type="ECO:0000256" key="1">
    <source>
        <dbReference type="SAM" id="MobiDB-lite"/>
    </source>
</evidence>
<dbReference type="SUPFAM" id="SSF48452">
    <property type="entry name" value="TPR-like"/>
    <property type="match status" value="1"/>
</dbReference>
<name>G7H036_9ACTN</name>
<sequence>MTSGEHNQVLELCDEGLTAELAGNLAEAKISFQRAWDTAENPFERCVAAHYLARHQPTDAEALDWNLRALSFADEVQNINDVSDYLPALYLNAAVGLVRAGEFDRARDLYLLAADGIEAPGVGVPTEWLFVRYGLQAAGFVPQGESMELRRLIARLHETQNSEVLAAILPAHVTNTGTDGDVAALTNALKGVLMARVLDADEQDLLRQALDAATRPEPPVAATGAVASAASTAGSEAVGANVSVSGASATAAVASVSDEEPSPDVDLRL</sequence>
<dbReference type="OrthoDB" id="8450665at2"/>
<protein>
    <recommendedName>
        <fullName evidence="4">Tetratricopeptide repeat protein</fullName>
    </recommendedName>
</protein>
<organism evidence="2 3">
    <name type="scientific">Gordonia araii NBRC 100433</name>
    <dbReference type="NCBI Taxonomy" id="1073574"/>
    <lineage>
        <taxon>Bacteria</taxon>
        <taxon>Bacillati</taxon>
        <taxon>Actinomycetota</taxon>
        <taxon>Actinomycetes</taxon>
        <taxon>Mycobacteriales</taxon>
        <taxon>Gordoniaceae</taxon>
        <taxon>Gordonia</taxon>
    </lineage>
</organism>
<keyword evidence="3" id="KW-1185">Reference proteome</keyword>
<accession>G7H036</accession>
<dbReference type="Proteomes" id="UP000035088">
    <property type="component" value="Unassembled WGS sequence"/>
</dbReference>
<dbReference type="AlphaFoldDB" id="G7H036"/>
<dbReference type="STRING" id="1073574.GOARA_033_00120"/>
<evidence type="ECO:0000313" key="3">
    <source>
        <dbReference type="Proteomes" id="UP000035088"/>
    </source>
</evidence>
<evidence type="ECO:0000313" key="2">
    <source>
        <dbReference type="EMBL" id="GAB09211.1"/>
    </source>
</evidence>
<dbReference type="RefSeq" id="WP_007321288.1">
    <property type="nucleotide sequence ID" value="NZ_BAEE01000033.1"/>
</dbReference>
<feature type="region of interest" description="Disordered" evidence="1">
    <location>
        <begin position="249"/>
        <end position="269"/>
    </location>
</feature>
<gene>
    <name evidence="2" type="ORF">GOARA_033_00120</name>
</gene>
<proteinExistence type="predicted"/>
<comment type="caution">
    <text evidence="2">The sequence shown here is derived from an EMBL/GenBank/DDBJ whole genome shotgun (WGS) entry which is preliminary data.</text>
</comment>
<evidence type="ECO:0008006" key="4">
    <source>
        <dbReference type="Google" id="ProtNLM"/>
    </source>
</evidence>
<dbReference type="InterPro" id="IPR011990">
    <property type="entry name" value="TPR-like_helical_dom_sf"/>
</dbReference>
<dbReference type="EMBL" id="BAEE01000033">
    <property type="protein sequence ID" value="GAB09211.1"/>
    <property type="molecule type" value="Genomic_DNA"/>
</dbReference>